<dbReference type="Gene3D" id="3.90.1720.10">
    <property type="entry name" value="endopeptidase domain like (from Nostoc punctiforme)"/>
    <property type="match status" value="1"/>
</dbReference>
<reference evidence="2" key="1">
    <citation type="submission" date="2021-10" db="EMBL/GenBank/DDBJ databases">
        <title>Tropical sea cucumber genome reveals ecological adaptation and Cuvierian tubules defense mechanism.</title>
        <authorList>
            <person name="Chen T."/>
        </authorList>
    </citation>
    <scope>NUCLEOTIDE SEQUENCE</scope>
    <source>
        <strain evidence="2">Nanhai2018</strain>
        <tissue evidence="2">Muscle</tissue>
    </source>
</reference>
<gene>
    <name evidence="2" type="ORF">HOLleu_42437</name>
</gene>
<sequence length="147" mass="16792">MDRTGAGALFSAIKFDHEDEEVSSVEMLETGDHIVLSTWMLHPRCHAIIVEKDSADDRMKVIRFTYSNGVVEEWLPFEPPVYKVRQYYTGDDKIALGDHFKANEVVRRAKSKVGNKELVYSISDNNCKTFARWCKTGIRPSSVKGYD</sequence>
<comment type="caution">
    <text evidence="2">The sequence shown here is derived from an EMBL/GenBank/DDBJ whole genome shotgun (WGS) entry which is preliminary data.</text>
</comment>
<dbReference type="Proteomes" id="UP001152320">
    <property type="component" value="Unassembled WGS sequence"/>
</dbReference>
<evidence type="ECO:0000259" key="1">
    <source>
        <dbReference type="Pfam" id="PF04970"/>
    </source>
</evidence>
<feature type="domain" description="LRAT" evidence="1">
    <location>
        <begin position="95"/>
        <end position="137"/>
    </location>
</feature>
<dbReference type="Pfam" id="PF04970">
    <property type="entry name" value="LRAT"/>
    <property type="match status" value="1"/>
</dbReference>
<protein>
    <recommendedName>
        <fullName evidence="1">LRAT domain-containing protein</fullName>
    </recommendedName>
</protein>
<proteinExistence type="predicted"/>
<organism evidence="2 3">
    <name type="scientific">Holothuria leucospilota</name>
    <name type="common">Black long sea cucumber</name>
    <name type="synonym">Mertensiothuria leucospilota</name>
    <dbReference type="NCBI Taxonomy" id="206669"/>
    <lineage>
        <taxon>Eukaryota</taxon>
        <taxon>Metazoa</taxon>
        <taxon>Echinodermata</taxon>
        <taxon>Eleutherozoa</taxon>
        <taxon>Echinozoa</taxon>
        <taxon>Holothuroidea</taxon>
        <taxon>Aspidochirotacea</taxon>
        <taxon>Aspidochirotida</taxon>
        <taxon>Holothuriidae</taxon>
        <taxon>Holothuria</taxon>
    </lineage>
</organism>
<dbReference type="InterPro" id="IPR007053">
    <property type="entry name" value="LRAT_dom"/>
</dbReference>
<dbReference type="OrthoDB" id="421951at2759"/>
<dbReference type="EMBL" id="JAIZAY010000072">
    <property type="protein sequence ID" value="KAJ8019173.1"/>
    <property type="molecule type" value="Genomic_DNA"/>
</dbReference>
<dbReference type="AlphaFoldDB" id="A0A9Q1BBC7"/>
<evidence type="ECO:0000313" key="2">
    <source>
        <dbReference type="EMBL" id="KAJ8019173.1"/>
    </source>
</evidence>
<keyword evidence="3" id="KW-1185">Reference proteome</keyword>
<evidence type="ECO:0000313" key="3">
    <source>
        <dbReference type="Proteomes" id="UP001152320"/>
    </source>
</evidence>
<accession>A0A9Q1BBC7</accession>
<name>A0A9Q1BBC7_HOLLE</name>